<reference evidence="10" key="1">
    <citation type="submission" date="2017-05" db="EMBL/GenBank/DDBJ databases">
        <title>Characterization of a novel Bastrovirus genome in raw sewage.</title>
        <authorList>
            <person name="dos Anjos K."/>
            <person name="Nagata T."/>
            <person name="Melo F.L."/>
        </authorList>
    </citation>
    <scope>NUCLEOTIDE SEQUENCE</scope>
    <source>
        <strain evidence="10">Brazil/Sewage</strain>
    </source>
</reference>
<dbReference type="GO" id="GO:0003723">
    <property type="term" value="F:RNA binding"/>
    <property type="evidence" value="ECO:0007669"/>
    <property type="project" value="InterPro"/>
</dbReference>
<dbReference type="GO" id="GO:0005524">
    <property type="term" value="F:ATP binding"/>
    <property type="evidence" value="ECO:0007669"/>
    <property type="project" value="UniProtKB-KW"/>
</dbReference>
<dbReference type="PROSITE" id="PS50507">
    <property type="entry name" value="RDRP_SSRNA_POS"/>
    <property type="match status" value="1"/>
</dbReference>
<dbReference type="InterPro" id="IPR007094">
    <property type="entry name" value="RNA-dir_pol_PSvirus"/>
</dbReference>
<dbReference type="InterPro" id="IPR001788">
    <property type="entry name" value="RNA-dep_RNA_pol_alsuvir"/>
</dbReference>
<evidence type="ECO:0000259" key="9">
    <source>
        <dbReference type="PROSITE" id="PS51743"/>
    </source>
</evidence>
<dbReference type="SUPFAM" id="SSF52540">
    <property type="entry name" value="P-loop containing nucleoside triphosphate hydrolases"/>
    <property type="match status" value="2"/>
</dbReference>
<feature type="domain" description="Alphavirus-like MT" evidence="9">
    <location>
        <begin position="53"/>
        <end position="266"/>
    </location>
</feature>
<protein>
    <submittedName>
        <fullName evidence="10">Non-structural polyprotein</fullName>
    </submittedName>
</protein>
<dbReference type="GO" id="GO:0016787">
    <property type="term" value="F:hydrolase activity"/>
    <property type="evidence" value="ECO:0007669"/>
    <property type="project" value="UniProtKB-KW"/>
</dbReference>
<dbReference type="InterPro" id="IPR043502">
    <property type="entry name" value="DNA/RNA_pol_sf"/>
</dbReference>
<evidence type="ECO:0000313" key="10">
    <source>
        <dbReference type="EMBL" id="ASM79505.1"/>
    </source>
</evidence>
<dbReference type="PROSITE" id="PS51743">
    <property type="entry name" value="ALPHAVIRUS_MT"/>
    <property type="match status" value="1"/>
</dbReference>
<dbReference type="EMBL" id="MF042208">
    <property type="protein sequence ID" value="ASM79505.1"/>
    <property type="molecule type" value="Genomic_RNA"/>
</dbReference>
<evidence type="ECO:0000256" key="4">
    <source>
        <dbReference type="ARBA" id="ARBA00022801"/>
    </source>
</evidence>
<dbReference type="PROSITE" id="PS51657">
    <property type="entry name" value="PSRV_HELICASE"/>
    <property type="match status" value="1"/>
</dbReference>
<evidence type="ECO:0000256" key="5">
    <source>
        <dbReference type="ARBA" id="ARBA00022840"/>
    </source>
</evidence>
<dbReference type="Gene3D" id="3.40.50.300">
    <property type="entry name" value="P-loop containing nucleotide triphosphate hydrolases"/>
    <property type="match status" value="2"/>
</dbReference>
<dbReference type="Pfam" id="PF01660">
    <property type="entry name" value="Vmethyltransf"/>
    <property type="match status" value="1"/>
</dbReference>
<dbReference type="GO" id="GO:0016556">
    <property type="term" value="P:mRNA modification"/>
    <property type="evidence" value="ECO:0007669"/>
    <property type="project" value="InterPro"/>
</dbReference>
<evidence type="ECO:0000256" key="3">
    <source>
        <dbReference type="ARBA" id="ARBA00022695"/>
    </source>
</evidence>
<keyword evidence="5" id="KW-0547">Nucleotide-binding</keyword>
<dbReference type="GO" id="GO:0006396">
    <property type="term" value="P:RNA processing"/>
    <property type="evidence" value="ECO:0007669"/>
    <property type="project" value="InterPro"/>
</dbReference>
<keyword evidence="5" id="KW-0067">ATP-binding</keyword>
<feature type="domain" description="RdRp catalytic" evidence="7">
    <location>
        <begin position="1142"/>
        <end position="1251"/>
    </location>
</feature>
<dbReference type="Pfam" id="PF00978">
    <property type="entry name" value="RdRP_2"/>
    <property type="match status" value="1"/>
</dbReference>
<dbReference type="GO" id="GO:0039694">
    <property type="term" value="P:viral RNA genome replication"/>
    <property type="evidence" value="ECO:0007669"/>
    <property type="project" value="InterPro"/>
</dbReference>
<dbReference type="InterPro" id="IPR002588">
    <property type="entry name" value="Alphavirus-like_MT_dom"/>
</dbReference>
<name>A0A221KKE8_9VIRU</name>
<dbReference type="GO" id="GO:0006351">
    <property type="term" value="P:DNA-templated transcription"/>
    <property type="evidence" value="ECO:0007669"/>
    <property type="project" value="InterPro"/>
</dbReference>
<evidence type="ECO:0000256" key="1">
    <source>
        <dbReference type="ARBA" id="ARBA00022484"/>
    </source>
</evidence>
<dbReference type="GO" id="GO:0003968">
    <property type="term" value="F:RNA-directed RNA polymerase activity"/>
    <property type="evidence" value="ECO:0007669"/>
    <property type="project" value="UniProtKB-KW"/>
</dbReference>
<evidence type="ECO:0000256" key="6">
    <source>
        <dbReference type="ARBA" id="ARBA00022953"/>
    </source>
</evidence>
<dbReference type="Pfam" id="PF01443">
    <property type="entry name" value="Viral_helicase1"/>
    <property type="match status" value="1"/>
</dbReference>
<sequence>MLNSKQNTLTHETYDNDYLCRLYKRGLKVRVALDRDNFELLSAAYSPCRIIPGNQQPPSGSHQLAAAHQSIAQEALHRFLATHDTFIEIGPNAASFSRIAIGKTNPHGCTLRSARDQARHARAAMSNELRGYRPNGTQNLAVQAGGVTHRTLYEHTQHLASGIPTETFCLNGWQNCDAQSLVAISNHSLYDISFQDLAVGMRNHNTAYIKAFIHFPTEILDVDEWVSAEKGYRFKRDRKTNKVSFSWLSDTAFGYTHDYTTWISYLTTGGFSTPFGFNVIIEKVAWHGSQFELAISKVTAGGTFNFTIPNSLSDLIKVPNFRHIASSGFCKRAFNPKDIKNYIVTDGMKVRKLLDFINARAEKGFSLDVVKAYARTLVSEIRLGDQLAEKRWHCTSMQFSDLCVSIYILSLYQRRLDSHVINKAIEHMDEIKDSFWDDLYCKLRGWFNLDLIHYHREDKKAAQTTRNIFHKATLQFFDDFDRVDTLRDCGFDEEVFFGYNVETLPEIEPTANEILQSKENQPVPEEPLAATTPEWALHFNLPANQMPGIGPVYLAENQHDILVQECLKGAENEDQPKPLRSVLRTAYDELIKPGNKPDRLHLENMFALTGVPGGAKTGTVICKIIPSSLPQGPVLVLCPTGALADKYRVELKAPSLAATVHAGLRQLERQKWSLVIIEEAFTLPIAYINFVAKRFKTLLVGDPKQIQHVDFSGLWSGCTMLEALLPAIPRHHINTTKRCPQDVTLLPIIRAAYPGIDSKSPVNASIQWVHSKYTNPQAVNVCFTQLQKNQLQNFANVNAHTVHECQGQTFPSVILHYSGTAAEENLIKKSPNHLIVGLTRHTNHLYIRDTDEEGLKTFINDKAPLNILADASNIDVKALDVQLKPKDLVIEQTAPDAVPYSFSKSEAGTVEHVLQRYFPMEAPRENISTTSTCLPLGGDAKGVVRTSQLGQEEQFESKPHKVYRFKAPQRVMITRNHQKNMLLRTNLERLTHSTKNMAPTACDKLAKKLFSKVKDEFNWHMPENFHHTCFLEAIDKMQTRGHDLEKLKDIPATDWNDRHTNMVKSFLKAQQKPCLGKNPHTADKAGQGISAWDKTLNILMSPWTRALEQVLVNQSKGRVKVLSQKSDFEVQTILEQDATDGERFGDNDWTQFDSNQNNLTRAILRLALVEIGCPEFLIDAFIDQLINRRICCEVLSLIVNDKKDSGAPHTLVDNCLFNLAICLDIMVDFRYLYIKGDDSLARGPNFRFDHEKMAQYINVCGYKFKPNQHTSGSFVSFLVNQQGVAYDLPRMCAKVTSRAYTNHEDFINYQEAVGAQLSKIDLQAGANMCKVNALFYDNTTRSHNRFDILLSFLLRFGKKEINFNELTQHEAIFYKTDSPASNLSHTHIKVKRSFGAKIASAALKLID</sequence>
<dbReference type="GO" id="GO:0008174">
    <property type="term" value="F:mRNA methyltransferase activity"/>
    <property type="evidence" value="ECO:0007669"/>
    <property type="project" value="UniProtKB-UniRule"/>
</dbReference>
<keyword evidence="6" id="KW-0693">Viral RNA replication</keyword>
<dbReference type="InterPro" id="IPR027351">
    <property type="entry name" value="(+)RNA_virus_helicase_core_dom"/>
</dbReference>
<keyword evidence="3" id="KW-0548">Nucleotidyltransferase</keyword>
<evidence type="ECO:0000256" key="2">
    <source>
        <dbReference type="ARBA" id="ARBA00022679"/>
    </source>
</evidence>
<keyword evidence="2" id="KW-0808">Transferase</keyword>
<organism evidence="10">
    <name type="scientific">Bastrovirus Brazil/sewage</name>
    <dbReference type="NCBI Taxonomy" id="2021417"/>
    <lineage>
        <taxon>Viruses</taxon>
        <taxon>Riboviria</taxon>
        <taxon>Orthornavirae</taxon>
        <taxon>Pisuviricota</taxon>
        <taxon>Stelpaviricetes</taxon>
        <taxon>Stellavirales</taxon>
        <taxon>Astroviridae</taxon>
    </lineage>
</organism>
<accession>A0A221KKE8</accession>
<feature type="domain" description="(+)RNA virus helicase C-terminal" evidence="8">
    <location>
        <begin position="729"/>
        <end position="881"/>
    </location>
</feature>
<keyword evidence="1" id="KW-0696">RNA-directed RNA polymerase</keyword>
<keyword evidence="4" id="KW-0378">Hydrolase</keyword>
<dbReference type="SUPFAM" id="SSF56672">
    <property type="entry name" value="DNA/RNA polymerases"/>
    <property type="match status" value="1"/>
</dbReference>
<evidence type="ECO:0000259" key="8">
    <source>
        <dbReference type="PROSITE" id="PS51657"/>
    </source>
</evidence>
<evidence type="ECO:0000259" key="7">
    <source>
        <dbReference type="PROSITE" id="PS50507"/>
    </source>
</evidence>
<proteinExistence type="predicted"/>
<dbReference type="InterPro" id="IPR027417">
    <property type="entry name" value="P-loop_NTPase"/>
</dbReference>